<keyword evidence="2" id="KW-1185">Reference proteome</keyword>
<dbReference type="RefSeq" id="WP_188541608.1">
    <property type="nucleotide sequence ID" value="NZ_BMFT01000003.1"/>
</dbReference>
<evidence type="ECO:0000313" key="2">
    <source>
        <dbReference type="Proteomes" id="UP000659344"/>
    </source>
</evidence>
<gene>
    <name evidence="1" type="ORF">GCM10008013_39580</name>
</gene>
<dbReference type="Proteomes" id="UP000659344">
    <property type="component" value="Unassembled WGS sequence"/>
</dbReference>
<organism evidence="1 2">
    <name type="scientific">Paenibacillus segetis</name>
    <dbReference type="NCBI Taxonomy" id="1325360"/>
    <lineage>
        <taxon>Bacteria</taxon>
        <taxon>Bacillati</taxon>
        <taxon>Bacillota</taxon>
        <taxon>Bacilli</taxon>
        <taxon>Bacillales</taxon>
        <taxon>Paenibacillaceae</taxon>
        <taxon>Paenibacillus</taxon>
    </lineage>
</organism>
<comment type="caution">
    <text evidence="1">The sequence shown here is derived from an EMBL/GenBank/DDBJ whole genome shotgun (WGS) entry which is preliminary data.</text>
</comment>
<sequence length="102" mass="11180">MNTELLGGEVAKHKLIDSIAKSQMALARILNSLADMSDHSIDTARHLSQNIEILAKYQNAMARSVCGISLHRVHYGTPSSPWITKSCYKATDAAQGVQEDVR</sequence>
<proteinExistence type="predicted"/>
<reference evidence="2" key="1">
    <citation type="journal article" date="2019" name="Int. J. Syst. Evol. Microbiol.">
        <title>The Global Catalogue of Microorganisms (GCM) 10K type strain sequencing project: providing services to taxonomists for standard genome sequencing and annotation.</title>
        <authorList>
            <consortium name="The Broad Institute Genomics Platform"/>
            <consortium name="The Broad Institute Genome Sequencing Center for Infectious Disease"/>
            <person name="Wu L."/>
            <person name="Ma J."/>
        </authorList>
    </citation>
    <scope>NUCLEOTIDE SEQUENCE [LARGE SCALE GENOMIC DNA]</scope>
    <source>
        <strain evidence="2">CGMCC 1.12769</strain>
    </source>
</reference>
<name>A0ABQ1YQJ7_9BACL</name>
<evidence type="ECO:0000313" key="1">
    <source>
        <dbReference type="EMBL" id="GGH34059.1"/>
    </source>
</evidence>
<protein>
    <submittedName>
        <fullName evidence="1">Uncharacterized protein</fullName>
    </submittedName>
</protein>
<dbReference type="EMBL" id="BMFT01000003">
    <property type="protein sequence ID" value="GGH34059.1"/>
    <property type="molecule type" value="Genomic_DNA"/>
</dbReference>
<accession>A0ABQ1YQJ7</accession>